<evidence type="ECO:0000313" key="4">
    <source>
        <dbReference type="Proteomes" id="UP000029381"/>
    </source>
</evidence>
<protein>
    <submittedName>
        <fullName evidence="3">Uncharacterized protein</fullName>
    </submittedName>
</protein>
<gene>
    <name evidence="3" type="ORF">TMU3MR103_0385</name>
</gene>
<keyword evidence="4" id="KW-1185">Reference proteome</keyword>
<organism evidence="3 4">
    <name type="scientific">Tetragenococcus muriaticus 3MR10-3</name>
    <dbReference type="NCBI Taxonomy" id="1302648"/>
    <lineage>
        <taxon>Bacteria</taxon>
        <taxon>Bacillati</taxon>
        <taxon>Bacillota</taxon>
        <taxon>Bacilli</taxon>
        <taxon>Lactobacillales</taxon>
        <taxon>Enterococcaceae</taxon>
        <taxon>Tetragenococcus</taxon>
    </lineage>
</organism>
<keyword evidence="2" id="KW-0812">Transmembrane</keyword>
<keyword evidence="2" id="KW-1133">Transmembrane helix</keyword>
<dbReference type="Proteomes" id="UP000029381">
    <property type="component" value="Unassembled WGS sequence"/>
</dbReference>
<evidence type="ECO:0000256" key="1">
    <source>
        <dbReference type="SAM" id="MobiDB-lite"/>
    </source>
</evidence>
<keyword evidence="2" id="KW-0472">Membrane</keyword>
<reference evidence="3 4" key="1">
    <citation type="submission" date="2014-08" db="EMBL/GenBank/DDBJ databases">
        <title>Genome sequence of Tetragenococcus muriaticus.</title>
        <authorList>
            <person name="Chuea-nongthon C."/>
            <person name="Rodtong S."/>
            <person name="Yongsawatdigul J."/>
            <person name="Steele J.L."/>
            <person name="Liu X.-y."/>
            <person name="Speers J."/>
            <person name="Glasner J.D."/>
            <person name="Neeno-Eckwall E.C."/>
        </authorList>
    </citation>
    <scope>NUCLEOTIDE SEQUENCE [LARGE SCALE GENOMIC DNA]</scope>
    <source>
        <strain evidence="3 4">3MR10-3</strain>
    </source>
</reference>
<dbReference type="PATRIC" id="fig|1302648.3.peg.373"/>
<feature type="compositionally biased region" description="Low complexity" evidence="1">
    <location>
        <begin position="251"/>
        <end position="264"/>
    </location>
</feature>
<name>A0A091C6P4_9ENTE</name>
<dbReference type="AlphaFoldDB" id="A0A091C6P4"/>
<comment type="caution">
    <text evidence="3">The sequence shown here is derived from an EMBL/GenBank/DDBJ whole genome shotgun (WGS) entry which is preliminary data.</text>
</comment>
<evidence type="ECO:0000256" key="2">
    <source>
        <dbReference type="SAM" id="Phobius"/>
    </source>
</evidence>
<proteinExistence type="predicted"/>
<dbReference type="EMBL" id="JPVT01000041">
    <property type="protein sequence ID" value="KFN92584.1"/>
    <property type="molecule type" value="Genomic_DNA"/>
</dbReference>
<sequence length="290" mass="33084">MEKPFLKRASVYVTGILALGICAAGYYVSNQKQYQQRVAYANAAQPREENELNDLAQQVEELYLEDEQDLLKEETTLSDVTDLKNEVHRIDVSAEDFQIEENALPQGIQELAQQKESVSDRLTDAEDKLHMQDQIDGLFTEETPDWQEYKDDVITDEDLQEEDMADVNDNLGFFEDDQWLELAQSYTQEANEQFQSTEDIQEKLTQYEDEEITYEQYAALAAQIEEVRNPEQQERFEETAEELGDRFGVSTQAAAAEAPTTSAAVEDETIVDGQGEEQGAQVEQENTEAY</sequence>
<feature type="region of interest" description="Disordered" evidence="1">
    <location>
        <begin position="251"/>
        <end position="290"/>
    </location>
</feature>
<feature type="transmembrane region" description="Helical" evidence="2">
    <location>
        <begin position="9"/>
        <end position="28"/>
    </location>
</feature>
<evidence type="ECO:0000313" key="3">
    <source>
        <dbReference type="EMBL" id="KFN92584.1"/>
    </source>
</evidence>
<accession>A0A091C6P4</accession>
<dbReference type="RefSeq" id="WP_038022149.1">
    <property type="nucleotide sequence ID" value="NZ_JPVT01000041.1"/>
</dbReference>